<evidence type="ECO:0000256" key="1">
    <source>
        <dbReference type="SAM" id="SignalP"/>
    </source>
</evidence>
<organism evidence="2 3">
    <name type="scientific">Handroanthus impetiginosus</name>
    <dbReference type="NCBI Taxonomy" id="429701"/>
    <lineage>
        <taxon>Eukaryota</taxon>
        <taxon>Viridiplantae</taxon>
        <taxon>Streptophyta</taxon>
        <taxon>Embryophyta</taxon>
        <taxon>Tracheophyta</taxon>
        <taxon>Spermatophyta</taxon>
        <taxon>Magnoliopsida</taxon>
        <taxon>eudicotyledons</taxon>
        <taxon>Gunneridae</taxon>
        <taxon>Pentapetalae</taxon>
        <taxon>asterids</taxon>
        <taxon>lamiids</taxon>
        <taxon>Lamiales</taxon>
        <taxon>Bignoniaceae</taxon>
        <taxon>Crescentiina</taxon>
        <taxon>Tabebuia alliance</taxon>
        <taxon>Handroanthus</taxon>
    </lineage>
</organism>
<feature type="chain" id="PRO_5013890203" evidence="1">
    <location>
        <begin position="24"/>
        <end position="75"/>
    </location>
</feature>
<dbReference type="EMBL" id="NKXS01001043">
    <property type="protein sequence ID" value="PIN20876.1"/>
    <property type="molecule type" value="Genomic_DNA"/>
</dbReference>
<name>A0A2G9HTM8_9LAMI</name>
<evidence type="ECO:0000313" key="2">
    <source>
        <dbReference type="EMBL" id="PIN20876.1"/>
    </source>
</evidence>
<keyword evidence="1" id="KW-0732">Signal</keyword>
<dbReference type="OrthoDB" id="1413556at2759"/>
<protein>
    <submittedName>
        <fullName evidence="2">Uncharacterized protein</fullName>
    </submittedName>
</protein>
<comment type="caution">
    <text evidence="2">The sequence shown here is derived from an EMBL/GenBank/DDBJ whole genome shotgun (WGS) entry which is preliminary data.</text>
</comment>
<dbReference type="Proteomes" id="UP000231279">
    <property type="component" value="Unassembled WGS sequence"/>
</dbReference>
<sequence>MAGLNFWFCVISITFSFVINCESRSFPPLITHSERPALIQSAREAIKESLRRKEIAGNWYEFNRFSPGGPDPKHH</sequence>
<evidence type="ECO:0000313" key="3">
    <source>
        <dbReference type="Proteomes" id="UP000231279"/>
    </source>
</evidence>
<proteinExistence type="predicted"/>
<dbReference type="AlphaFoldDB" id="A0A2G9HTM8"/>
<gene>
    <name evidence="2" type="ORF">CDL12_06432</name>
</gene>
<keyword evidence="3" id="KW-1185">Reference proteome</keyword>
<feature type="signal peptide" evidence="1">
    <location>
        <begin position="1"/>
        <end position="23"/>
    </location>
</feature>
<reference evidence="3" key="1">
    <citation type="journal article" date="2018" name="Gigascience">
        <title>Genome assembly of the Pink Ipe (Handroanthus impetiginosus, Bignoniaceae), a highly valued, ecologically keystone Neotropical timber forest tree.</title>
        <authorList>
            <person name="Silva-Junior O.B."/>
            <person name="Grattapaglia D."/>
            <person name="Novaes E."/>
            <person name="Collevatti R.G."/>
        </authorList>
    </citation>
    <scope>NUCLEOTIDE SEQUENCE [LARGE SCALE GENOMIC DNA]</scope>
    <source>
        <strain evidence="3">cv. UFG-1</strain>
    </source>
</reference>
<accession>A0A2G9HTM8</accession>